<evidence type="ECO:0000256" key="1">
    <source>
        <dbReference type="SAM" id="MobiDB-lite"/>
    </source>
</evidence>
<evidence type="ECO:0000313" key="3">
    <source>
        <dbReference type="EMBL" id="BAM03632.1"/>
    </source>
</evidence>
<feature type="region of interest" description="Disordered" evidence="1">
    <location>
        <begin position="1"/>
        <end position="41"/>
    </location>
</feature>
<dbReference type="RefSeq" id="WP_014436850.1">
    <property type="nucleotide sequence ID" value="NC_017080.1"/>
</dbReference>
<dbReference type="Pfam" id="PF12679">
    <property type="entry name" value="ABC2_membrane_2"/>
    <property type="match status" value="1"/>
</dbReference>
<feature type="transmembrane region" description="Helical" evidence="2">
    <location>
        <begin position="225"/>
        <end position="250"/>
    </location>
</feature>
<gene>
    <name evidence="3" type="ordered locus">PSMK_14730</name>
</gene>
<sequence>MQPKPRPRERRLQPGTEQAKRSETKKSQTRRPSYRAAPTPFQFPTSPLLRFSASPLLRFSASSLPHFFASPLLHFFASPLLRFFASPLLRFSASSPLPPPHPPRTIPLLLHQLASELFKLYARKRTYIGFGAFLALQGAILAMLQHPRPKEEIAKLLGENGLEFASHYQGLTLAVVIIAFSFTFLGGLYVALVSGDIVAKEVEEGTMRLVLARPVSRVRLLGVKYAACLVYTLSLVAFLGVTALTLASLYRGGLGRLFIVIPDEQLFAFYGTGEGLYRYARGVLCLAYATCVIASLGFMFSCFRMKPAAATILTLSVLFVDLVLGQLPYFKSLRHWFISYHAGFWVRTFLAYPPWPMIARSALILFALSATFVSVGIVGFQQRDLK</sequence>
<feature type="transmembrane region" description="Helical" evidence="2">
    <location>
        <begin position="167"/>
        <end position="192"/>
    </location>
</feature>
<keyword evidence="4" id="KW-1185">Reference proteome</keyword>
<organism evidence="3 4">
    <name type="scientific">Phycisphaera mikurensis (strain NBRC 102666 / KCTC 22515 / FYK2301M01)</name>
    <dbReference type="NCBI Taxonomy" id="1142394"/>
    <lineage>
        <taxon>Bacteria</taxon>
        <taxon>Pseudomonadati</taxon>
        <taxon>Planctomycetota</taxon>
        <taxon>Phycisphaerae</taxon>
        <taxon>Phycisphaerales</taxon>
        <taxon>Phycisphaeraceae</taxon>
        <taxon>Phycisphaera</taxon>
    </lineage>
</organism>
<feature type="transmembrane region" description="Helical" evidence="2">
    <location>
        <begin position="127"/>
        <end position="147"/>
    </location>
</feature>
<protein>
    <submittedName>
        <fullName evidence="3">Hypothetical membrane protein</fullName>
    </submittedName>
</protein>
<evidence type="ECO:0000313" key="4">
    <source>
        <dbReference type="Proteomes" id="UP000007881"/>
    </source>
</evidence>
<name>I0IEE4_PHYMF</name>
<keyword evidence="2" id="KW-0472">Membrane</keyword>
<dbReference type="PANTHER" id="PTHR37305:SF1">
    <property type="entry name" value="MEMBRANE PROTEIN"/>
    <property type="match status" value="1"/>
</dbReference>
<feature type="transmembrane region" description="Helical" evidence="2">
    <location>
        <begin position="312"/>
        <end position="330"/>
    </location>
</feature>
<dbReference type="Proteomes" id="UP000007881">
    <property type="component" value="Chromosome"/>
</dbReference>
<reference evidence="3 4" key="1">
    <citation type="submission" date="2012-02" db="EMBL/GenBank/DDBJ databases">
        <title>Complete genome sequence of Phycisphaera mikurensis NBRC 102666.</title>
        <authorList>
            <person name="Ankai A."/>
            <person name="Hosoyama A."/>
            <person name="Terui Y."/>
            <person name="Sekine M."/>
            <person name="Fukai R."/>
            <person name="Kato Y."/>
            <person name="Nakamura S."/>
            <person name="Yamada-Narita S."/>
            <person name="Kawakoshi A."/>
            <person name="Fukunaga Y."/>
            <person name="Yamazaki S."/>
            <person name="Fujita N."/>
        </authorList>
    </citation>
    <scope>NUCLEOTIDE SEQUENCE [LARGE SCALE GENOMIC DNA]</scope>
    <source>
        <strain evidence="4">NBRC 102666 / KCTC 22515 / FYK2301M01</strain>
    </source>
</reference>
<dbReference type="STRING" id="1142394.PSMK_14730"/>
<dbReference type="PANTHER" id="PTHR37305">
    <property type="entry name" value="INTEGRAL MEMBRANE PROTEIN-RELATED"/>
    <property type="match status" value="1"/>
</dbReference>
<accession>I0IEE4</accession>
<dbReference type="GO" id="GO:0005886">
    <property type="term" value="C:plasma membrane"/>
    <property type="evidence" value="ECO:0007669"/>
    <property type="project" value="UniProtKB-SubCell"/>
</dbReference>
<keyword evidence="2" id="KW-1133">Transmembrane helix</keyword>
<dbReference type="KEGG" id="phm:PSMK_14730"/>
<dbReference type="eggNOG" id="COG1277">
    <property type="taxonomic scope" value="Bacteria"/>
</dbReference>
<dbReference type="GO" id="GO:0140359">
    <property type="term" value="F:ABC-type transporter activity"/>
    <property type="evidence" value="ECO:0007669"/>
    <property type="project" value="InterPro"/>
</dbReference>
<dbReference type="EMBL" id="AP012338">
    <property type="protein sequence ID" value="BAM03632.1"/>
    <property type="molecule type" value="Genomic_DNA"/>
</dbReference>
<dbReference type="OrthoDB" id="186284at2"/>
<feature type="transmembrane region" description="Helical" evidence="2">
    <location>
        <begin position="357"/>
        <end position="380"/>
    </location>
</feature>
<proteinExistence type="predicted"/>
<keyword evidence="2" id="KW-0812">Transmembrane</keyword>
<dbReference type="AlphaFoldDB" id="I0IEE4"/>
<evidence type="ECO:0000256" key="2">
    <source>
        <dbReference type="SAM" id="Phobius"/>
    </source>
</evidence>
<feature type="transmembrane region" description="Helical" evidence="2">
    <location>
        <begin position="279"/>
        <end position="300"/>
    </location>
</feature>
<dbReference type="HOGENOM" id="CLU_715429_0_0_0"/>